<dbReference type="OrthoDB" id="6509975at2759"/>
<evidence type="ECO:0000256" key="11">
    <source>
        <dbReference type="ARBA" id="ARBA00031642"/>
    </source>
</evidence>
<feature type="chain" id="PRO_5044639117" description="Multiple inositol polyphosphate phosphatase 1" evidence="18">
    <location>
        <begin position="19"/>
        <end position="468"/>
    </location>
</feature>
<feature type="disulfide bond" evidence="17">
    <location>
        <begin position="260"/>
        <end position="275"/>
    </location>
</feature>
<dbReference type="PANTHER" id="PTHR20963:SF8">
    <property type="entry name" value="MULTIPLE INOSITOL POLYPHOSPHATE PHOSPHATASE 1"/>
    <property type="match status" value="1"/>
</dbReference>
<evidence type="ECO:0000313" key="23">
    <source>
        <dbReference type="RefSeq" id="XP_052741378.1"/>
    </source>
</evidence>
<feature type="active site" description="Proton donor" evidence="16">
    <location>
        <position position="338"/>
    </location>
</feature>
<evidence type="ECO:0000256" key="7">
    <source>
        <dbReference type="ARBA" id="ARBA00022729"/>
    </source>
</evidence>
<gene>
    <name evidence="20 21 22 23" type="primary">LOC112057612</name>
</gene>
<dbReference type="InterPro" id="IPR000560">
    <property type="entry name" value="His_Pase_clade-2"/>
</dbReference>
<evidence type="ECO:0000313" key="20">
    <source>
        <dbReference type="RefSeq" id="XP_023953828.1"/>
    </source>
</evidence>
<keyword evidence="10" id="KW-0325">Glycoprotein</keyword>
<evidence type="ECO:0000256" key="17">
    <source>
        <dbReference type="PIRSR" id="PIRSR000894-2"/>
    </source>
</evidence>
<evidence type="ECO:0000256" key="4">
    <source>
        <dbReference type="ARBA" id="ARBA00013040"/>
    </source>
</evidence>
<dbReference type="PIRSF" id="PIRSF000894">
    <property type="entry name" value="Acid_phosphatase"/>
    <property type="match status" value="1"/>
</dbReference>
<feature type="signal peptide" evidence="18">
    <location>
        <begin position="1"/>
        <end position="18"/>
    </location>
</feature>
<evidence type="ECO:0000256" key="10">
    <source>
        <dbReference type="ARBA" id="ARBA00023180"/>
    </source>
</evidence>
<dbReference type="GeneID" id="112057612"/>
<feature type="active site" description="Nucleophile" evidence="16">
    <location>
        <position position="68"/>
    </location>
</feature>
<proteinExistence type="inferred from homology"/>
<dbReference type="GO" id="GO:0003993">
    <property type="term" value="F:acid phosphatase activity"/>
    <property type="evidence" value="ECO:0007669"/>
    <property type="project" value="TreeGrafter"/>
</dbReference>
<dbReference type="RefSeq" id="XP_023953828.1">
    <property type="nucleotide sequence ID" value="XM_024098060.1"/>
</dbReference>
<comment type="similarity">
    <text evidence="2">Belongs to the histidine acid phosphatase family. MINPP1 subfamily.</text>
</comment>
<dbReference type="EC" id="3.1.3.62" evidence="4"/>
<evidence type="ECO:0000256" key="1">
    <source>
        <dbReference type="ARBA" id="ARBA00004236"/>
    </source>
</evidence>
<evidence type="ECO:0000256" key="18">
    <source>
        <dbReference type="SAM" id="SignalP"/>
    </source>
</evidence>
<accession>A0A6J1P7X3</accession>
<keyword evidence="6" id="KW-1003">Cell membrane</keyword>
<dbReference type="GO" id="GO:0052745">
    <property type="term" value="F:inositol phosphate phosphatase activity"/>
    <property type="evidence" value="ECO:0007669"/>
    <property type="project" value="TreeGrafter"/>
</dbReference>
<dbReference type="RefSeq" id="XP_052741378.1">
    <property type="nucleotide sequence ID" value="XM_052885418.1"/>
</dbReference>
<dbReference type="Gene3D" id="3.40.50.1240">
    <property type="entry name" value="Phosphoglycerate mutase-like"/>
    <property type="match status" value="1"/>
</dbReference>
<comment type="catalytic activity">
    <reaction evidence="12">
        <text>1D-myo-inositol 1,2,5,6-tetrakisphosphate + H2O = 1D-myo-inositol 1,2,6-trisphosphate + phosphate</text>
        <dbReference type="Rhea" id="RHEA:77119"/>
        <dbReference type="ChEBI" id="CHEBI:15377"/>
        <dbReference type="ChEBI" id="CHEBI:43474"/>
        <dbReference type="ChEBI" id="CHEBI:195535"/>
        <dbReference type="ChEBI" id="CHEBI:195537"/>
        <dbReference type="EC" id="3.1.3.62"/>
    </reaction>
    <physiologicalReaction direction="left-to-right" evidence="12">
        <dbReference type="Rhea" id="RHEA:77120"/>
    </physiologicalReaction>
</comment>
<organism evidence="19 21">
    <name type="scientific">Bicyclus anynana</name>
    <name type="common">Squinting bush brown butterfly</name>
    <dbReference type="NCBI Taxonomy" id="110368"/>
    <lineage>
        <taxon>Eukaryota</taxon>
        <taxon>Metazoa</taxon>
        <taxon>Ecdysozoa</taxon>
        <taxon>Arthropoda</taxon>
        <taxon>Hexapoda</taxon>
        <taxon>Insecta</taxon>
        <taxon>Pterygota</taxon>
        <taxon>Neoptera</taxon>
        <taxon>Endopterygota</taxon>
        <taxon>Lepidoptera</taxon>
        <taxon>Glossata</taxon>
        <taxon>Ditrysia</taxon>
        <taxon>Papilionoidea</taxon>
        <taxon>Nymphalidae</taxon>
        <taxon>Satyrinae</taxon>
        <taxon>Satyrini</taxon>
        <taxon>Mycalesina</taxon>
        <taxon>Bicyclus</taxon>
    </lineage>
</organism>
<dbReference type="AlphaFoldDB" id="A0A6J1P7X3"/>
<evidence type="ECO:0000256" key="9">
    <source>
        <dbReference type="ARBA" id="ARBA00023136"/>
    </source>
</evidence>
<keyword evidence="9" id="KW-0472">Membrane</keyword>
<comment type="catalytic activity">
    <reaction evidence="15">
        <text>(2R)-2,3-bisphosphoglycerate + H2O = (2R)-2-phosphoglycerate + phosphate</text>
        <dbReference type="Rhea" id="RHEA:27381"/>
        <dbReference type="ChEBI" id="CHEBI:15377"/>
        <dbReference type="ChEBI" id="CHEBI:43474"/>
        <dbReference type="ChEBI" id="CHEBI:58248"/>
        <dbReference type="ChEBI" id="CHEBI:58289"/>
        <dbReference type="EC" id="3.1.3.80"/>
    </reaction>
    <physiologicalReaction direction="left-to-right" evidence="15">
        <dbReference type="Rhea" id="RHEA:27382"/>
    </physiologicalReaction>
</comment>
<dbReference type="GO" id="GO:0005886">
    <property type="term" value="C:plasma membrane"/>
    <property type="evidence" value="ECO:0007669"/>
    <property type="project" value="UniProtKB-SubCell"/>
</dbReference>
<sequence>MSRLVLVLVLFSVVIVRGSVCSECYWNSKCSYELFATATPYDNIRGDLRDHAQDNDCKVISLWSLHRHGNRNPGVDVTRDVKELQHKIKLLLDVPDNRRSNNCYQDMDDLMKWRWNTTLENSTSYLTGVGYEELYQLGRRILMRYHDFVKSVDNAYFRATNSQRTEVSLAAYVRGLSDGDDTLNFTTAIDAPLQRDDVIRPYETCARYQDEVKNGQKVTEELAAYDTSAEFLAIRDRVQAKMFVDYKISSREVFTLYELCRFERSWDPKLRSPWCSFFTDQDLVVLEYRDDIRHYYRNGYGSQINLDLGAQAMKNLYETFVAASKSEQTTMVSYFTHDTMLEMVYCALGLFRDREPLKGSTRKANRLWRSTEFTAFASNFIAVLYRCSKSDEEELRVQFLINEKPTALCPEDGCAWQQFLNTFQVFSTAKLDFCGTNESGASHLSGRSDMKMNLASSLMILVMITSIL</sequence>
<reference evidence="20 21" key="2">
    <citation type="submission" date="2025-04" db="UniProtKB">
        <authorList>
            <consortium name="RefSeq"/>
        </authorList>
    </citation>
    <scope>IDENTIFICATION</scope>
</reference>
<dbReference type="InterPro" id="IPR016274">
    <property type="entry name" value="Histidine_acid_Pase_euk"/>
</dbReference>
<dbReference type="EC" id="3.1.3.80" evidence="3"/>
<dbReference type="SUPFAM" id="SSF53254">
    <property type="entry name" value="Phosphoglycerate mutase-like"/>
    <property type="match status" value="1"/>
</dbReference>
<keyword evidence="17" id="KW-1015">Disulfide bond</keyword>
<dbReference type="CDD" id="cd07061">
    <property type="entry name" value="HP_HAP_like"/>
    <property type="match status" value="1"/>
</dbReference>
<feature type="disulfide bond" evidence="17">
    <location>
        <begin position="409"/>
        <end position="414"/>
    </location>
</feature>
<dbReference type="GO" id="GO:0034417">
    <property type="term" value="F:bisphosphoglycerate 3-phosphatase activity"/>
    <property type="evidence" value="ECO:0007669"/>
    <property type="project" value="UniProtKB-EC"/>
</dbReference>
<evidence type="ECO:0000256" key="12">
    <source>
        <dbReference type="ARBA" id="ARBA00043668"/>
    </source>
</evidence>
<dbReference type="RefSeq" id="XP_023953833.1">
    <property type="nucleotide sequence ID" value="XM_024098065.1"/>
</dbReference>
<reference evidence="20 21" key="1">
    <citation type="journal article" date="2017" name="BMC Genomics">
        <title>Wound healing, calcium signaling, and other novel pathways are associated with the formation of butterfly eyespots.</title>
        <authorList>
            <person name="Ozsu N."/>
            <person name="Monteiro A."/>
        </authorList>
    </citation>
    <scope>NUCLEOTIDE SEQUENCE</scope>
</reference>
<dbReference type="PANTHER" id="PTHR20963">
    <property type="entry name" value="MULTIPLE INOSITOL POLYPHOSPHATE PHOSPHATASE-RELATED"/>
    <property type="match status" value="1"/>
</dbReference>
<dbReference type="Proteomes" id="UP001652582">
    <property type="component" value="Chromosome 14"/>
</dbReference>
<keyword evidence="19" id="KW-1185">Reference proteome</keyword>
<evidence type="ECO:0000256" key="16">
    <source>
        <dbReference type="PIRSR" id="PIRSR000894-1"/>
    </source>
</evidence>
<keyword evidence="8" id="KW-0378">Hydrolase</keyword>
<name>A0A6J1P7X3_BICAN</name>
<evidence type="ECO:0000256" key="13">
    <source>
        <dbReference type="ARBA" id="ARBA00043671"/>
    </source>
</evidence>
<dbReference type="RefSeq" id="XP_023953837.1">
    <property type="nucleotide sequence ID" value="XM_024098069.1"/>
</dbReference>
<evidence type="ECO:0000256" key="5">
    <source>
        <dbReference type="ARBA" id="ARBA00018097"/>
    </source>
</evidence>
<feature type="disulfide bond" evidence="17">
    <location>
        <begin position="57"/>
        <end position="387"/>
    </location>
</feature>
<dbReference type="KEGG" id="bany:112057612"/>
<protein>
    <recommendedName>
        <fullName evidence="5">Multiple inositol polyphosphate phosphatase 1</fullName>
        <ecNumber evidence="4">3.1.3.62</ecNumber>
        <ecNumber evidence="3">3.1.3.80</ecNumber>
    </recommendedName>
    <alternativeName>
        <fullName evidence="11">2,3-bisphosphoglycerate 3-phosphatase</fullName>
    </alternativeName>
</protein>
<evidence type="ECO:0000313" key="19">
    <source>
        <dbReference type="Proteomes" id="UP001652582"/>
    </source>
</evidence>
<comment type="catalytic activity">
    <reaction evidence="14">
        <text>1D-myo-inositol hexakisphosphate + H2O = 1D-myo-inositol 1,2,4,5,6-pentakisphosphate + phosphate</text>
        <dbReference type="Rhea" id="RHEA:16989"/>
        <dbReference type="ChEBI" id="CHEBI:15377"/>
        <dbReference type="ChEBI" id="CHEBI:43474"/>
        <dbReference type="ChEBI" id="CHEBI:57798"/>
        <dbReference type="ChEBI" id="CHEBI:58130"/>
        <dbReference type="EC" id="3.1.3.62"/>
    </reaction>
    <physiologicalReaction direction="left-to-right" evidence="14">
        <dbReference type="Rhea" id="RHEA:16990"/>
    </physiologicalReaction>
</comment>
<comment type="subcellular location">
    <subcellularLocation>
        <location evidence="1">Cell membrane</location>
    </subcellularLocation>
</comment>
<evidence type="ECO:0000256" key="3">
    <source>
        <dbReference type="ARBA" id="ARBA00012976"/>
    </source>
</evidence>
<comment type="catalytic activity">
    <reaction evidence="13">
        <text>1D-myo-inositol 1,2,4,5,6-pentakisphosphate + H2O = 1D-myo-inositol 1,2,5,6-tetrakisphosphate + phosphate</text>
        <dbReference type="Rhea" id="RHEA:77115"/>
        <dbReference type="ChEBI" id="CHEBI:15377"/>
        <dbReference type="ChEBI" id="CHEBI:43474"/>
        <dbReference type="ChEBI" id="CHEBI:57798"/>
        <dbReference type="ChEBI" id="CHEBI:195535"/>
        <dbReference type="EC" id="3.1.3.62"/>
    </reaction>
    <physiologicalReaction direction="left-to-right" evidence="13">
        <dbReference type="Rhea" id="RHEA:77116"/>
    </physiologicalReaction>
</comment>
<dbReference type="Pfam" id="PF00328">
    <property type="entry name" value="His_Phos_2"/>
    <property type="match status" value="1"/>
</dbReference>
<evidence type="ECO:0000256" key="14">
    <source>
        <dbReference type="ARBA" id="ARBA00043691"/>
    </source>
</evidence>
<evidence type="ECO:0000256" key="2">
    <source>
        <dbReference type="ARBA" id="ARBA00008422"/>
    </source>
</evidence>
<dbReference type="InterPro" id="IPR029033">
    <property type="entry name" value="His_PPase_superfam"/>
</dbReference>
<keyword evidence="7 18" id="KW-0732">Signal</keyword>
<evidence type="ECO:0000256" key="6">
    <source>
        <dbReference type="ARBA" id="ARBA00022475"/>
    </source>
</evidence>
<evidence type="ECO:0000256" key="8">
    <source>
        <dbReference type="ARBA" id="ARBA00022801"/>
    </source>
</evidence>
<evidence type="ECO:0000313" key="22">
    <source>
        <dbReference type="RefSeq" id="XP_023953837.1"/>
    </source>
</evidence>
<evidence type="ECO:0000256" key="15">
    <source>
        <dbReference type="ARBA" id="ARBA00043832"/>
    </source>
</evidence>
<evidence type="ECO:0000313" key="21">
    <source>
        <dbReference type="RefSeq" id="XP_023953833.1"/>
    </source>
</evidence>